<dbReference type="PANTHER" id="PTHR34105:SF1">
    <property type="entry name" value="PROLINE-, GLUTAMIC ACID- AND LEUCINE-RICH PROTEIN 1"/>
    <property type="match status" value="1"/>
</dbReference>
<accession>A0A8W8IH25</accession>
<dbReference type="Proteomes" id="UP000005408">
    <property type="component" value="Unassembled WGS sequence"/>
</dbReference>
<dbReference type="Gene3D" id="1.25.10.10">
    <property type="entry name" value="Leucine-rich Repeat Variant"/>
    <property type="match status" value="1"/>
</dbReference>
<evidence type="ECO:0000256" key="1">
    <source>
        <dbReference type="ARBA" id="ARBA00004123"/>
    </source>
</evidence>
<keyword evidence="7" id="KW-1185">Reference proteome</keyword>
<dbReference type="GO" id="GO:0006364">
    <property type="term" value="P:rRNA processing"/>
    <property type="evidence" value="ECO:0007669"/>
    <property type="project" value="TreeGrafter"/>
</dbReference>
<organism evidence="6 7">
    <name type="scientific">Magallana gigas</name>
    <name type="common">Pacific oyster</name>
    <name type="synonym">Crassostrea gigas</name>
    <dbReference type="NCBI Taxonomy" id="29159"/>
    <lineage>
        <taxon>Eukaryota</taxon>
        <taxon>Metazoa</taxon>
        <taxon>Spiralia</taxon>
        <taxon>Lophotrochozoa</taxon>
        <taxon>Mollusca</taxon>
        <taxon>Bivalvia</taxon>
        <taxon>Autobranchia</taxon>
        <taxon>Pteriomorphia</taxon>
        <taxon>Ostreida</taxon>
        <taxon>Ostreoidea</taxon>
        <taxon>Ostreidae</taxon>
        <taxon>Magallana</taxon>
    </lineage>
</organism>
<evidence type="ECO:0000313" key="7">
    <source>
        <dbReference type="Proteomes" id="UP000005408"/>
    </source>
</evidence>
<comment type="subcellular location">
    <subcellularLocation>
        <location evidence="1">Nucleus</location>
    </subcellularLocation>
</comment>
<dbReference type="OrthoDB" id="20900at2759"/>
<name>A0A8W8IH25_MAGGI</name>
<evidence type="ECO:0000313" key="6">
    <source>
        <dbReference type="EnsemblMetazoa" id="G13889.2:cds"/>
    </source>
</evidence>
<dbReference type="InterPro" id="IPR012583">
    <property type="entry name" value="RIX1_N"/>
</dbReference>
<evidence type="ECO:0000259" key="5">
    <source>
        <dbReference type="Pfam" id="PF08167"/>
    </source>
</evidence>
<feature type="compositionally biased region" description="Polar residues" evidence="4">
    <location>
        <begin position="673"/>
        <end position="683"/>
    </location>
</feature>
<dbReference type="PANTHER" id="PTHR34105">
    <property type="entry name" value="PROLINE-, GLUTAMIC ACID- AND LEUCINE-RICH PROTEIN 1"/>
    <property type="match status" value="1"/>
</dbReference>
<dbReference type="GO" id="GO:0005634">
    <property type="term" value="C:nucleus"/>
    <property type="evidence" value="ECO:0007669"/>
    <property type="project" value="UniProtKB-SubCell"/>
</dbReference>
<feature type="domain" description="Pre-rRNA-processing protein RIX1 N-terminal" evidence="5">
    <location>
        <begin position="22"/>
        <end position="177"/>
    </location>
</feature>
<dbReference type="SUPFAM" id="SSF48371">
    <property type="entry name" value="ARM repeat"/>
    <property type="match status" value="1"/>
</dbReference>
<feature type="compositionally biased region" description="Polar residues" evidence="4">
    <location>
        <begin position="578"/>
        <end position="592"/>
    </location>
</feature>
<feature type="compositionally biased region" description="Basic and acidic residues" evidence="4">
    <location>
        <begin position="740"/>
        <end position="750"/>
    </location>
</feature>
<dbReference type="InterPro" id="IPR011989">
    <property type="entry name" value="ARM-like"/>
</dbReference>
<dbReference type="Pfam" id="PF08167">
    <property type="entry name" value="RIX1"/>
    <property type="match status" value="1"/>
</dbReference>
<comment type="similarity">
    <text evidence="2">Belongs to the RIX1/PELP1 family.</text>
</comment>
<dbReference type="InterPro" id="IPR016024">
    <property type="entry name" value="ARM-type_fold"/>
</dbReference>
<dbReference type="EnsemblMetazoa" id="G13889.2">
    <property type="protein sequence ID" value="G13889.2:cds"/>
    <property type="gene ID" value="G13889"/>
</dbReference>
<evidence type="ECO:0000256" key="4">
    <source>
        <dbReference type="SAM" id="MobiDB-lite"/>
    </source>
</evidence>
<protein>
    <recommendedName>
        <fullName evidence="5">Pre-rRNA-processing protein RIX1 N-terminal domain-containing protein</fullName>
    </recommendedName>
</protein>
<evidence type="ECO:0000256" key="3">
    <source>
        <dbReference type="ARBA" id="ARBA00023242"/>
    </source>
</evidence>
<dbReference type="AlphaFoldDB" id="A0A8W8IH25"/>
<proteinExistence type="inferred from homology"/>
<reference evidence="6" key="1">
    <citation type="submission" date="2022-08" db="UniProtKB">
        <authorList>
            <consortium name="EnsemblMetazoa"/>
        </authorList>
    </citation>
    <scope>IDENTIFICATION</scope>
    <source>
        <strain evidence="6">05x7-T-G4-1.051#20</strain>
    </source>
</reference>
<evidence type="ECO:0000256" key="2">
    <source>
        <dbReference type="ARBA" id="ARBA00010511"/>
    </source>
</evidence>
<feature type="region of interest" description="Disordered" evidence="4">
    <location>
        <begin position="413"/>
        <end position="446"/>
    </location>
</feature>
<dbReference type="OMA" id="DSCGQDM"/>
<feature type="compositionally biased region" description="Polar residues" evidence="4">
    <location>
        <begin position="751"/>
        <end position="761"/>
    </location>
</feature>
<feature type="compositionally biased region" description="Polar residues" evidence="4">
    <location>
        <begin position="728"/>
        <end position="739"/>
    </location>
</feature>
<sequence length="788" mass="87888">MAAPMKNMISKHLFDNKLSLDDLIAYLKRIDDTQSLQITKLNLSELTGQTHTFLHTSSNRLRGLFILSSLLRNYDVQELSPHLDTWMKIIIQILQSRDPAPVHKLTCHVCCQLIKMSNEIQTARKAMQSYLPQLIPLVIAASPEWRRQSLAVLNACITHYGGTCGPFKSKIEEVVTQELQCVPVTKEAVLSYCLLSCCGTSGNQKCKYTEGWGARLSHLLSDLHGIIDLITTDDVSNTAVSLSDLDAEPLHADHSVTYFRTLMQCLQKMLRKAFSAPIKLPLEKILDFVDKVLSMDVSSVKSSSSKDSLLLGYLPIIHTDAISVINVLYEGCRKLMLPYNKKIVRVLSRELMWSHSNSSVTQTRPYRELRVAVYRTLQTMMMTTGCFLETLREEDSVLQVLLTDCRPGEHSLKTSLKPSHTMVPTPAKKMKTPDSSGDLRRPIGHSPGGDSVVTKGALQALYWWIVAGGVKMKGKNFQKVCDFVITTLLSVYRNRFDPSVPYNDWSCRLHLLRLLQACLMTPHTEGTSPLQCAIAIFKMAEQDNNLQVSSFCMEAQRLCDLLIHSRAVCLTTPRYVTQERTSSSPMLTTDFSKTSEDEPMEHLPKSREPGAETQLPSNDVEEVGNEDAVVTGENEADSDVEMEQRREEEEDGEGDPITDLPTSLQEPPCQEATDPQTDLQRQAESIVEDLPETRLSVAEGPVADSEATDHNLDPQTDSDCLSVRGENEVNQSPATSGSSDIDKAMEDSSQPKDNLAQIASSSFVKEINEPQDDDLKDMLMTFVDADPE</sequence>
<feature type="region of interest" description="Disordered" evidence="4">
    <location>
        <begin position="578"/>
        <end position="761"/>
    </location>
</feature>
<keyword evidence="3" id="KW-0539">Nucleus</keyword>
<feature type="compositionally biased region" description="Basic and acidic residues" evidence="4">
    <location>
        <begin position="593"/>
        <end position="610"/>
    </location>
</feature>